<name>A0ABP1RXR8_9HEXA</name>
<feature type="compositionally biased region" description="Polar residues" evidence="1">
    <location>
        <begin position="119"/>
        <end position="134"/>
    </location>
</feature>
<evidence type="ECO:0000256" key="1">
    <source>
        <dbReference type="SAM" id="MobiDB-lite"/>
    </source>
</evidence>
<keyword evidence="3" id="KW-1185">Reference proteome</keyword>
<evidence type="ECO:0000313" key="3">
    <source>
        <dbReference type="Proteomes" id="UP001642540"/>
    </source>
</evidence>
<proteinExistence type="predicted"/>
<protein>
    <submittedName>
        <fullName evidence="2">Uncharacterized protein</fullName>
    </submittedName>
</protein>
<gene>
    <name evidence="2" type="ORF">ODALV1_LOCUS27416</name>
</gene>
<reference evidence="2 3" key="1">
    <citation type="submission" date="2024-08" db="EMBL/GenBank/DDBJ databases">
        <authorList>
            <person name="Cucini C."/>
            <person name="Frati F."/>
        </authorList>
    </citation>
    <scope>NUCLEOTIDE SEQUENCE [LARGE SCALE GENOMIC DNA]</scope>
</reference>
<feature type="region of interest" description="Disordered" evidence="1">
    <location>
        <begin position="40"/>
        <end position="90"/>
    </location>
</feature>
<organism evidence="2 3">
    <name type="scientific">Orchesella dallaii</name>
    <dbReference type="NCBI Taxonomy" id="48710"/>
    <lineage>
        <taxon>Eukaryota</taxon>
        <taxon>Metazoa</taxon>
        <taxon>Ecdysozoa</taxon>
        <taxon>Arthropoda</taxon>
        <taxon>Hexapoda</taxon>
        <taxon>Collembola</taxon>
        <taxon>Entomobryomorpha</taxon>
        <taxon>Entomobryoidea</taxon>
        <taxon>Orchesellidae</taxon>
        <taxon>Orchesellinae</taxon>
        <taxon>Orchesella</taxon>
    </lineage>
</organism>
<dbReference type="Proteomes" id="UP001642540">
    <property type="component" value="Unassembled WGS sequence"/>
</dbReference>
<dbReference type="EMBL" id="CAXLJM020000124">
    <property type="protein sequence ID" value="CAL8138545.1"/>
    <property type="molecule type" value="Genomic_DNA"/>
</dbReference>
<feature type="compositionally biased region" description="Low complexity" evidence="1">
    <location>
        <begin position="147"/>
        <end position="160"/>
    </location>
</feature>
<sequence>MKRRRSSKIEFHPSQPKITKFFSSKRDSIEKSIEKFDSTLLPQKLDEVQDEQSSPTHSEEQKEAHNSLAKSKINCDENEDGSNNSPFLGSESADQILFQVDVDGIVSSYKAKFEVSGDWSENSSGDELFSQLQTEDVEGVATPSQNSTPTEETASTSTKETSARILWKCSWLC</sequence>
<evidence type="ECO:0000313" key="2">
    <source>
        <dbReference type="EMBL" id="CAL8138545.1"/>
    </source>
</evidence>
<feature type="region of interest" description="Disordered" evidence="1">
    <location>
        <begin position="117"/>
        <end position="161"/>
    </location>
</feature>
<comment type="caution">
    <text evidence="2">The sequence shown here is derived from an EMBL/GenBank/DDBJ whole genome shotgun (WGS) entry which is preliminary data.</text>
</comment>
<accession>A0ABP1RXR8</accession>